<evidence type="ECO:0000313" key="2">
    <source>
        <dbReference type="EMBL" id="CAK0823235.1"/>
    </source>
</evidence>
<gene>
    <name evidence="2" type="ORF">PCOR1329_LOCUS24048</name>
</gene>
<evidence type="ECO:0000313" key="3">
    <source>
        <dbReference type="Proteomes" id="UP001189429"/>
    </source>
</evidence>
<feature type="compositionally biased region" description="Basic and acidic residues" evidence="1">
    <location>
        <begin position="121"/>
        <end position="134"/>
    </location>
</feature>
<name>A0ABN9RVS7_9DINO</name>
<evidence type="ECO:0000256" key="1">
    <source>
        <dbReference type="SAM" id="MobiDB-lite"/>
    </source>
</evidence>
<accession>A0ABN9RVS7</accession>
<feature type="region of interest" description="Disordered" evidence="1">
    <location>
        <begin position="121"/>
        <end position="140"/>
    </location>
</feature>
<dbReference type="EMBL" id="CAUYUJ010008224">
    <property type="protein sequence ID" value="CAK0823235.1"/>
    <property type="molecule type" value="Genomic_DNA"/>
</dbReference>
<proteinExistence type="predicted"/>
<dbReference type="Proteomes" id="UP001189429">
    <property type="component" value="Unassembled WGS sequence"/>
</dbReference>
<reference evidence="2" key="1">
    <citation type="submission" date="2023-10" db="EMBL/GenBank/DDBJ databases">
        <authorList>
            <person name="Chen Y."/>
            <person name="Shah S."/>
            <person name="Dougan E. K."/>
            <person name="Thang M."/>
            <person name="Chan C."/>
        </authorList>
    </citation>
    <scope>NUCLEOTIDE SEQUENCE [LARGE SCALE GENOMIC DNA]</scope>
</reference>
<protein>
    <submittedName>
        <fullName evidence="2">Uncharacterized protein</fullName>
    </submittedName>
</protein>
<organism evidence="2 3">
    <name type="scientific">Prorocentrum cordatum</name>
    <dbReference type="NCBI Taxonomy" id="2364126"/>
    <lineage>
        <taxon>Eukaryota</taxon>
        <taxon>Sar</taxon>
        <taxon>Alveolata</taxon>
        <taxon>Dinophyceae</taxon>
        <taxon>Prorocentrales</taxon>
        <taxon>Prorocentraceae</taxon>
        <taxon>Prorocentrum</taxon>
    </lineage>
</organism>
<comment type="caution">
    <text evidence="2">The sequence shown here is derived from an EMBL/GenBank/DDBJ whole genome shotgun (WGS) entry which is preliminary data.</text>
</comment>
<sequence length="140" mass="16150">MAATAFMPRTLTACDNINESTPETSPRLETSMHIEEQHKYVMYMSRSNSNEWHVTDWHGKDAGGPKLTDAVLKTTVPFETNGGEWPGHDYKGRSIRTVPKEKYRWEAQSWAQSHAWDDQAGWRDVENPWDDGRGRALQMR</sequence>
<keyword evidence="3" id="KW-1185">Reference proteome</keyword>